<dbReference type="RefSeq" id="WP_154566714.1">
    <property type="nucleotide sequence ID" value="NZ_VOSW01000117.1"/>
</dbReference>
<accession>A0A6N6W4Y9</accession>
<dbReference type="Proteomes" id="UP000463700">
    <property type="component" value="Unassembled WGS sequence"/>
</dbReference>
<feature type="region of interest" description="Disordered" evidence="1">
    <location>
        <begin position="33"/>
        <end position="55"/>
    </location>
</feature>
<name>A0A6N6W4Y9_9BURK</name>
<evidence type="ECO:0000313" key="3">
    <source>
        <dbReference type="Proteomes" id="UP000463700"/>
    </source>
</evidence>
<feature type="compositionally biased region" description="Polar residues" evidence="1">
    <location>
        <begin position="33"/>
        <end position="50"/>
    </location>
</feature>
<comment type="caution">
    <text evidence="2">The sequence shown here is derived from an EMBL/GenBank/DDBJ whole genome shotgun (WGS) entry which is preliminary data.</text>
</comment>
<dbReference type="EMBL" id="VOSW01000117">
    <property type="protein sequence ID" value="KAE8754640.1"/>
    <property type="molecule type" value="Genomic_DNA"/>
</dbReference>
<dbReference type="AlphaFoldDB" id="A0A6N6W4Y9"/>
<evidence type="ECO:0000313" key="2">
    <source>
        <dbReference type="EMBL" id="KAE8754640.1"/>
    </source>
</evidence>
<evidence type="ECO:0000256" key="1">
    <source>
        <dbReference type="SAM" id="MobiDB-lite"/>
    </source>
</evidence>
<sequence>MIELENSALDLPKGIQVKQTDIAFKAAQRTNGIEGTSSASTALVGSNARGSRSRYADALKEPTASLMDSRETRPDVSHLAILGYD</sequence>
<proteinExistence type="predicted"/>
<gene>
    <name evidence="2" type="ORF">FSO04_38655</name>
</gene>
<reference evidence="2 3" key="1">
    <citation type="journal article" date="2020" name="Int. J. Syst. Evol. Microbiol.">
        <title>Paraburkholderia madseniana sp. nov., a phenolic acid-degrading bacterium isolated from acidic forest soil.</title>
        <authorList>
            <person name="Wilhelm R.C."/>
            <person name="Murphy S.J.L."/>
            <person name="Feriancek N.M."/>
            <person name="Karasz D.C."/>
            <person name="DeRito C.M."/>
            <person name="Newman J.D."/>
            <person name="Buckley D.H."/>
        </authorList>
    </citation>
    <scope>NUCLEOTIDE SEQUENCE [LARGE SCALE GENOMIC DNA]</scope>
    <source>
        <strain evidence="2 3">RP11</strain>
    </source>
</reference>
<protein>
    <submittedName>
        <fullName evidence="2">Uncharacterized protein</fullName>
    </submittedName>
</protein>
<organism evidence="2 3">
    <name type="scientific">Paraburkholderia madseniana</name>
    <dbReference type="NCBI Taxonomy" id="2599607"/>
    <lineage>
        <taxon>Bacteria</taxon>
        <taxon>Pseudomonadati</taxon>
        <taxon>Pseudomonadota</taxon>
        <taxon>Betaproteobacteria</taxon>
        <taxon>Burkholderiales</taxon>
        <taxon>Burkholderiaceae</taxon>
        <taxon>Paraburkholderia</taxon>
    </lineage>
</organism>